<name>A0A0D4L481_9CHLO</name>
<feature type="region of interest" description="Disordered" evidence="3">
    <location>
        <begin position="468"/>
        <end position="507"/>
    </location>
</feature>
<dbReference type="NCBIfam" id="TIGR00055">
    <property type="entry name" value="uppS"/>
    <property type="match status" value="1"/>
</dbReference>
<dbReference type="SUPFAM" id="SSF64005">
    <property type="entry name" value="Undecaprenyl diphosphate synthase"/>
    <property type="match status" value="1"/>
</dbReference>
<dbReference type="InterPro" id="IPR001441">
    <property type="entry name" value="UPP_synth-like"/>
</dbReference>
<reference evidence="4" key="1">
    <citation type="submission" date="2014-11" db="EMBL/GenBank/DDBJ databases">
        <authorList>
            <person name="Pan Y.F."/>
            <person name="Gong Y.F."/>
            <person name="Zhu S.Q."/>
            <person name="Yu K."/>
            <person name="Zhang Y."/>
            <person name="Jing D.D."/>
        </authorList>
    </citation>
    <scope>NUCLEOTIDE SEQUENCE</scope>
</reference>
<dbReference type="HAMAP" id="MF_01139">
    <property type="entry name" value="ISPT"/>
    <property type="match status" value="1"/>
</dbReference>
<dbReference type="CDD" id="cd00475">
    <property type="entry name" value="Cis_IPPS"/>
    <property type="match status" value="1"/>
</dbReference>
<dbReference type="EMBL" id="KP125328">
    <property type="protein sequence ID" value="AJU57197.1"/>
    <property type="molecule type" value="mRNA"/>
</dbReference>
<dbReference type="InterPro" id="IPR036424">
    <property type="entry name" value="UPP_synth-like_sf"/>
</dbReference>
<proteinExistence type="evidence at transcript level"/>
<feature type="compositionally biased region" description="Low complexity" evidence="3">
    <location>
        <begin position="359"/>
        <end position="375"/>
    </location>
</feature>
<dbReference type="GO" id="GO:0005783">
    <property type="term" value="C:endoplasmic reticulum"/>
    <property type="evidence" value="ECO:0007669"/>
    <property type="project" value="TreeGrafter"/>
</dbReference>
<evidence type="ECO:0000313" key="4">
    <source>
        <dbReference type="EMBL" id="AJU57197.1"/>
    </source>
</evidence>
<evidence type="ECO:0000256" key="3">
    <source>
        <dbReference type="SAM" id="MobiDB-lite"/>
    </source>
</evidence>
<dbReference type="GO" id="GO:0045547">
    <property type="term" value="F:ditrans,polycis-polyprenyl diphosphate synthase [(2E,6E)-farnesyl diphosphate specific] activity"/>
    <property type="evidence" value="ECO:0007669"/>
    <property type="project" value="TreeGrafter"/>
</dbReference>
<dbReference type="Pfam" id="PF01255">
    <property type="entry name" value="Prenyltransf"/>
    <property type="match status" value="1"/>
</dbReference>
<dbReference type="GO" id="GO:0016094">
    <property type="term" value="P:polyprenol biosynthetic process"/>
    <property type="evidence" value="ECO:0007669"/>
    <property type="project" value="TreeGrafter"/>
</dbReference>
<comment type="similarity">
    <text evidence="1">Belongs to the UPP synthase family.</text>
</comment>
<evidence type="ECO:0000256" key="1">
    <source>
        <dbReference type="ARBA" id="ARBA00005432"/>
    </source>
</evidence>
<protein>
    <submittedName>
        <fullName evidence="4">Dehydrodolichyl diphosphate synthase</fullName>
    </submittedName>
</protein>
<dbReference type="InterPro" id="IPR018520">
    <property type="entry name" value="UPP_synth-like_CS"/>
</dbReference>
<accession>A0A0D4L481</accession>
<dbReference type="PROSITE" id="PS01066">
    <property type="entry name" value="UPP_SYNTHASE"/>
    <property type="match status" value="1"/>
</dbReference>
<dbReference type="Gene3D" id="3.40.1180.10">
    <property type="entry name" value="Decaprenyl diphosphate synthase-like"/>
    <property type="match status" value="1"/>
</dbReference>
<dbReference type="AlphaFoldDB" id="A0A0D4L481"/>
<keyword evidence="2" id="KW-0808">Transferase</keyword>
<organism evidence="4">
    <name type="scientific">Dunaliella viridis</name>
    <dbReference type="NCBI Taxonomy" id="140095"/>
    <lineage>
        <taxon>Eukaryota</taxon>
        <taxon>Viridiplantae</taxon>
        <taxon>Chlorophyta</taxon>
        <taxon>core chlorophytes</taxon>
        <taxon>Chlorophyceae</taxon>
        <taxon>CS clade</taxon>
        <taxon>Chlamydomonadales</taxon>
        <taxon>Dunaliellaceae</taxon>
        <taxon>Dunaliella</taxon>
    </lineage>
</organism>
<sequence>MPWKRLNKWARQLLARTMSIHAVPRHVAFIMDGNRRYAEKRHLQRIEGHRYGYEQLISALEWCLELGVKCVSVYAFSIDNFKRSSREVELLMHLAEQKLGIMMQEQAVLARHGVQVRVVGDLSLAPPGVQRAAATVMRATQHHTKAVLNICFSYTSSQEILQALDQTAPAHSSHAKWVARCQCSSGGSTACKLEQASMLGIDVDARGSNCAWEDGLYTQGCPPVDLLIRTSGETRLSDFMLWQCRHAHLVFTPVLWPDFGFLDLLSALVGYQRAKPTLDRSWAEAEAAWHAHQRAAQRVARAVRAKRSDSGGTPLDFGDVETQASQGQEEGCGTGGVLRNSHSQRGTWGGGLSSSPWALLQQQLDQPPLAHQQPPSADGDPPPSRLSGMQPWAHPVAPNFPVCHRGEDLPAEGRLLEHAVPAVEGSPACSACCHAGEGVAVVRAVPLGLESPCGGSIGAESPRAVMGCMESPSSPSAHSGDAFASPLRPPRWEDAQPMLRSPSSLSMHSMGLPSPLPYLHGHGGSSGSLYRSPGGKGPGSVESFCSIDLGGGEGGSQGGLLRRRRISYQDLMHALAGEH</sequence>
<evidence type="ECO:0000256" key="2">
    <source>
        <dbReference type="ARBA" id="ARBA00022679"/>
    </source>
</evidence>
<dbReference type="PANTHER" id="PTHR10291">
    <property type="entry name" value="DEHYDRODOLICHYL DIPHOSPHATE SYNTHASE FAMILY MEMBER"/>
    <property type="match status" value="1"/>
</dbReference>
<dbReference type="PANTHER" id="PTHR10291:SF43">
    <property type="entry name" value="DEHYDRODOLICHYL DIPHOSPHATE SYNTHASE COMPLEX SUBUNIT DHDDS"/>
    <property type="match status" value="1"/>
</dbReference>
<feature type="region of interest" description="Disordered" evidence="3">
    <location>
        <begin position="300"/>
        <end position="393"/>
    </location>
</feature>